<dbReference type="GO" id="GO:0050661">
    <property type="term" value="F:NADP binding"/>
    <property type="evidence" value="ECO:0007669"/>
    <property type="project" value="InterPro"/>
</dbReference>
<dbReference type="InterPro" id="IPR008927">
    <property type="entry name" value="6-PGluconate_DH-like_C_sf"/>
</dbReference>
<evidence type="ECO:0000256" key="2">
    <source>
        <dbReference type="ARBA" id="ARBA00023027"/>
    </source>
</evidence>
<evidence type="ECO:0000259" key="4">
    <source>
        <dbReference type="Pfam" id="PF03446"/>
    </source>
</evidence>
<name>A0A2S7K881_9PROT</name>
<dbReference type="PANTHER" id="PTHR43580:SF2">
    <property type="entry name" value="CYTOKINE-LIKE NUCLEAR FACTOR N-PAC"/>
    <property type="match status" value="1"/>
</dbReference>
<dbReference type="RefSeq" id="WP_104829956.1">
    <property type="nucleotide sequence ID" value="NZ_PJCH01000005.1"/>
</dbReference>
<dbReference type="Gene3D" id="3.40.50.720">
    <property type="entry name" value="NAD(P)-binding Rossmann-like Domain"/>
    <property type="match status" value="1"/>
</dbReference>
<sequence length="299" mass="31213">MQEKAVSSVALIGTGAMGSRMATRLLQAGFSLTVWNRTAARAEPLVALGARLASSPSEAAQQAAFVLVMVEGDEASHAVWSGPDGIGAGLSAETIAVECSTLSVGRIEALAEEVARKSWRFVEAPVSGSLPQAEAGMLAFFAGGDFYDVNEVTPLLRSIGRVVHHVGTPPVATKVKLAVNGMLACQVASTAETLGFFARAGLPLHTIRALLEDTPVMSPIVAATTRQIAAGDYAPLFPISLVLKDLGYLAAVAEAANAPSPLAQTTRNVFEEADTWRSENISAVAKLFAAYLPERIPSL</sequence>
<evidence type="ECO:0000313" key="6">
    <source>
        <dbReference type="EMBL" id="PQA88717.1"/>
    </source>
</evidence>
<dbReference type="InterPro" id="IPR036291">
    <property type="entry name" value="NAD(P)-bd_dom_sf"/>
</dbReference>
<dbReference type="SUPFAM" id="SSF48179">
    <property type="entry name" value="6-phosphogluconate dehydrogenase C-terminal domain-like"/>
    <property type="match status" value="1"/>
</dbReference>
<dbReference type="Pfam" id="PF03446">
    <property type="entry name" value="NAD_binding_2"/>
    <property type="match status" value="1"/>
</dbReference>
<comment type="caution">
    <text evidence="6">The sequence shown here is derived from an EMBL/GenBank/DDBJ whole genome shotgun (WGS) entry which is preliminary data.</text>
</comment>
<keyword evidence="7" id="KW-1185">Reference proteome</keyword>
<dbReference type="InterPro" id="IPR051265">
    <property type="entry name" value="HIBADH-related_NP60_sf"/>
</dbReference>
<dbReference type="Pfam" id="PF14833">
    <property type="entry name" value="NAD_binding_11"/>
    <property type="match status" value="1"/>
</dbReference>
<dbReference type="EMBL" id="PJCH01000005">
    <property type="protein sequence ID" value="PQA88717.1"/>
    <property type="molecule type" value="Genomic_DNA"/>
</dbReference>
<evidence type="ECO:0000256" key="3">
    <source>
        <dbReference type="PIRSR" id="PIRSR000103-1"/>
    </source>
</evidence>
<dbReference type="InterPro" id="IPR006115">
    <property type="entry name" value="6PGDH_NADP-bd"/>
</dbReference>
<dbReference type="PIRSF" id="PIRSF000103">
    <property type="entry name" value="HIBADH"/>
    <property type="match status" value="1"/>
</dbReference>
<dbReference type="Proteomes" id="UP000239504">
    <property type="component" value="Unassembled WGS sequence"/>
</dbReference>
<accession>A0A2S7K881</accession>
<keyword evidence="2" id="KW-0520">NAD</keyword>
<dbReference type="AlphaFoldDB" id="A0A2S7K881"/>
<dbReference type="GO" id="GO:0016491">
    <property type="term" value="F:oxidoreductase activity"/>
    <property type="evidence" value="ECO:0007669"/>
    <property type="project" value="UniProtKB-KW"/>
</dbReference>
<dbReference type="InterPro" id="IPR015815">
    <property type="entry name" value="HIBADH-related"/>
</dbReference>
<dbReference type="PANTHER" id="PTHR43580">
    <property type="entry name" value="OXIDOREDUCTASE GLYR1-RELATED"/>
    <property type="match status" value="1"/>
</dbReference>
<keyword evidence="1" id="KW-0560">Oxidoreductase</keyword>
<proteinExistence type="predicted"/>
<dbReference type="InterPro" id="IPR029154">
    <property type="entry name" value="HIBADH-like_NADP-bd"/>
</dbReference>
<feature type="domain" description="3-hydroxyisobutyrate dehydrogenase-like NAD-binding" evidence="5">
    <location>
        <begin position="173"/>
        <end position="275"/>
    </location>
</feature>
<feature type="active site" evidence="3">
    <location>
        <position position="176"/>
    </location>
</feature>
<feature type="domain" description="6-phosphogluconate dehydrogenase NADP-binding" evidence="4">
    <location>
        <begin position="9"/>
        <end position="167"/>
    </location>
</feature>
<organism evidence="6 7">
    <name type="scientific">Hyphococcus luteus</name>
    <dbReference type="NCBI Taxonomy" id="2058213"/>
    <lineage>
        <taxon>Bacteria</taxon>
        <taxon>Pseudomonadati</taxon>
        <taxon>Pseudomonadota</taxon>
        <taxon>Alphaproteobacteria</taxon>
        <taxon>Parvularculales</taxon>
        <taxon>Parvularculaceae</taxon>
        <taxon>Hyphococcus</taxon>
    </lineage>
</organism>
<dbReference type="GO" id="GO:0051287">
    <property type="term" value="F:NAD binding"/>
    <property type="evidence" value="ECO:0007669"/>
    <property type="project" value="InterPro"/>
</dbReference>
<protein>
    <submittedName>
        <fullName evidence="6">NAD(P)-dependent oxidoreductase</fullName>
    </submittedName>
</protein>
<dbReference type="Gene3D" id="1.10.1040.10">
    <property type="entry name" value="N-(1-d-carboxylethyl)-l-norvaline Dehydrogenase, domain 2"/>
    <property type="match status" value="1"/>
</dbReference>
<evidence type="ECO:0000256" key="1">
    <source>
        <dbReference type="ARBA" id="ARBA00023002"/>
    </source>
</evidence>
<evidence type="ECO:0000259" key="5">
    <source>
        <dbReference type="Pfam" id="PF14833"/>
    </source>
</evidence>
<evidence type="ECO:0000313" key="7">
    <source>
        <dbReference type="Proteomes" id="UP000239504"/>
    </source>
</evidence>
<gene>
    <name evidence="6" type="ORF">CW354_10630</name>
</gene>
<dbReference type="InterPro" id="IPR013328">
    <property type="entry name" value="6PGD_dom2"/>
</dbReference>
<reference evidence="6 7" key="1">
    <citation type="submission" date="2017-12" db="EMBL/GenBank/DDBJ databases">
        <authorList>
            <person name="Hurst M.R.H."/>
        </authorList>
    </citation>
    <scope>NUCLEOTIDE SEQUENCE [LARGE SCALE GENOMIC DNA]</scope>
    <source>
        <strain evidence="6 7">SY-3-19</strain>
    </source>
</reference>
<dbReference type="SUPFAM" id="SSF51735">
    <property type="entry name" value="NAD(P)-binding Rossmann-fold domains"/>
    <property type="match status" value="1"/>
</dbReference>
<dbReference type="OrthoDB" id="9812907at2"/>